<evidence type="ECO:0000313" key="2">
    <source>
        <dbReference type="EMBL" id="CAB4812086.1"/>
    </source>
</evidence>
<reference evidence="2" key="1">
    <citation type="submission" date="2020-05" db="EMBL/GenBank/DDBJ databases">
        <authorList>
            <person name="Chiriac C."/>
            <person name="Salcher M."/>
            <person name="Ghai R."/>
            <person name="Kavagutti S V."/>
        </authorList>
    </citation>
    <scope>NUCLEOTIDE SEQUENCE</scope>
</reference>
<dbReference type="EMBL" id="CAFAAI010000325">
    <property type="protein sequence ID" value="CAB4812086.1"/>
    <property type="molecule type" value="Genomic_DNA"/>
</dbReference>
<sequence>MAQRVVQLVIDAVPNVVTGIGIADGRFTAGVAARQSAGQHAAAAGPVIIGPGPNDTRAFLDPLSVSTLADIADVSGDLIDLFRRLGVRRLGDLAALPAADVLARFGRAGVFAHRIACGGDDRAADAVAPPPELFVTQAFEDPVHLLDPLVFAAKQLAQQLHDLLVANGRVCTRLSVVAETEHGERSEHLWYRPNGLSVAAIVERVRWQFDGWIQQPGGLSGGIVLMRFTPDEVCSDDGSQLGFWGGRTEADEWAARAVARVAGLVGEQQVFVPAWRGGRQPGDAYAWVCIDTADVTEPTERLAVVEAPWPGHLPAPSPATVMAESVPAEVFDAAGHVVRVNGRGVLSAPPHTVSVRGRPAEIIAAWAGPWPIDERWWDSRQHRRMARFQFTTSSGEALLVVVEQQQWWITAVYS</sequence>
<dbReference type="InterPro" id="IPR050356">
    <property type="entry name" value="SulA_CellDiv_inhibitor"/>
</dbReference>
<evidence type="ECO:0000256" key="1">
    <source>
        <dbReference type="ARBA" id="ARBA00022763"/>
    </source>
</evidence>
<proteinExistence type="predicted"/>
<organism evidence="2">
    <name type="scientific">freshwater metagenome</name>
    <dbReference type="NCBI Taxonomy" id="449393"/>
    <lineage>
        <taxon>unclassified sequences</taxon>
        <taxon>metagenomes</taxon>
        <taxon>ecological metagenomes</taxon>
    </lineage>
</organism>
<dbReference type="InterPro" id="IPR043502">
    <property type="entry name" value="DNA/RNA_pol_sf"/>
</dbReference>
<name>A0A6J6YY27_9ZZZZ</name>
<dbReference type="PANTHER" id="PTHR35369">
    <property type="entry name" value="BLR3025 PROTEIN-RELATED"/>
    <property type="match status" value="1"/>
</dbReference>
<gene>
    <name evidence="2" type="ORF">UFOPK2992_01649</name>
</gene>
<protein>
    <submittedName>
        <fullName evidence="2">Unannotated protein</fullName>
    </submittedName>
</protein>
<dbReference type="GO" id="GO:0006281">
    <property type="term" value="P:DNA repair"/>
    <property type="evidence" value="ECO:0007669"/>
    <property type="project" value="TreeGrafter"/>
</dbReference>
<dbReference type="SUPFAM" id="SSF56672">
    <property type="entry name" value="DNA/RNA polymerases"/>
    <property type="match status" value="1"/>
</dbReference>
<dbReference type="PANTHER" id="PTHR35369:SF2">
    <property type="entry name" value="BLR3025 PROTEIN"/>
    <property type="match status" value="1"/>
</dbReference>
<dbReference type="AlphaFoldDB" id="A0A6J6YY27"/>
<keyword evidence="1" id="KW-0227">DNA damage</keyword>
<accession>A0A6J6YY27</accession>